<dbReference type="AlphaFoldDB" id="A0AA39MY67"/>
<dbReference type="GO" id="GO:0009251">
    <property type="term" value="P:glucan catabolic process"/>
    <property type="evidence" value="ECO:0007669"/>
    <property type="project" value="TreeGrafter"/>
</dbReference>
<proteinExistence type="predicted"/>
<evidence type="ECO:0000259" key="2">
    <source>
        <dbReference type="PROSITE" id="PS51762"/>
    </source>
</evidence>
<organism evidence="3 4">
    <name type="scientific">Armillaria tabescens</name>
    <name type="common">Ringless honey mushroom</name>
    <name type="synonym">Agaricus tabescens</name>
    <dbReference type="NCBI Taxonomy" id="1929756"/>
    <lineage>
        <taxon>Eukaryota</taxon>
        <taxon>Fungi</taxon>
        <taxon>Dikarya</taxon>
        <taxon>Basidiomycota</taxon>
        <taxon>Agaricomycotina</taxon>
        <taxon>Agaricomycetes</taxon>
        <taxon>Agaricomycetidae</taxon>
        <taxon>Agaricales</taxon>
        <taxon>Marasmiineae</taxon>
        <taxon>Physalacriaceae</taxon>
        <taxon>Desarmillaria</taxon>
    </lineage>
</organism>
<dbReference type="InterPro" id="IPR000757">
    <property type="entry name" value="Beta-glucanase-like"/>
</dbReference>
<name>A0AA39MY67_ARMTA</name>
<dbReference type="PROSITE" id="PS51762">
    <property type="entry name" value="GH16_2"/>
    <property type="match status" value="1"/>
</dbReference>
<dbReference type="Gene3D" id="2.60.120.200">
    <property type="match status" value="1"/>
</dbReference>
<comment type="caution">
    <text evidence="3">The sequence shown here is derived from an EMBL/GenBank/DDBJ whole genome shotgun (WGS) entry which is preliminary data.</text>
</comment>
<sequence length="357" mass="38804">MRVTSAFAAFSLVGAAYAGLSGSSHSFSHRHQHKRDGTSSDGWKMYKYLTGDDLIDYFNFDEKASDNQGVANYVDGKSSGLVYTQSNGKVRIGVDQAEDVALRNAVRMSSKETFNPSQNLLFIIDVHQMPSMCGVWPAIWFTGGGTWPETGEIDLVEGVNSYTQNTMSVHSGDGCWMDANNVNGAKLNVDPSEGGTNCNANANYQSCGVSVNSKTSFGKAANDVNGASYALELTTDGIKMWWWNTDHGPVDVNYGLPTPSSWGNPTLQVDSSTCNTSDHFKDLMLIINTNLGGFFTTGVWDVDQAGGQEKCCQDVTGFSDARSYVLSQGSEFGDAAAWVRVHFLLILVRVLSMENRF</sequence>
<dbReference type="EMBL" id="JAUEPS010000035">
    <property type="protein sequence ID" value="KAK0450528.1"/>
    <property type="molecule type" value="Genomic_DNA"/>
</dbReference>
<dbReference type="Pfam" id="PF26113">
    <property type="entry name" value="GH16_XgeA"/>
    <property type="match status" value="1"/>
</dbReference>
<dbReference type="PANTHER" id="PTHR10963:SF24">
    <property type="entry name" value="GLYCOSIDASE C21B10.07-RELATED"/>
    <property type="match status" value="1"/>
</dbReference>
<accession>A0AA39MY67</accession>
<reference evidence="3" key="1">
    <citation type="submission" date="2023-06" db="EMBL/GenBank/DDBJ databases">
        <authorList>
            <consortium name="Lawrence Berkeley National Laboratory"/>
            <person name="Ahrendt S."/>
            <person name="Sahu N."/>
            <person name="Indic B."/>
            <person name="Wong-Bajracharya J."/>
            <person name="Merenyi Z."/>
            <person name="Ke H.-M."/>
            <person name="Monk M."/>
            <person name="Kocsube S."/>
            <person name="Drula E."/>
            <person name="Lipzen A."/>
            <person name="Balint B."/>
            <person name="Henrissat B."/>
            <person name="Andreopoulos B."/>
            <person name="Martin F.M."/>
            <person name="Harder C.B."/>
            <person name="Rigling D."/>
            <person name="Ford K.L."/>
            <person name="Foster G.D."/>
            <person name="Pangilinan J."/>
            <person name="Papanicolaou A."/>
            <person name="Barry K."/>
            <person name="LaButti K."/>
            <person name="Viragh M."/>
            <person name="Koriabine M."/>
            <person name="Yan M."/>
            <person name="Riley R."/>
            <person name="Champramary S."/>
            <person name="Plett K.L."/>
            <person name="Tsai I.J."/>
            <person name="Slot J."/>
            <person name="Sipos G."/>
            <person name="Plett J."/>
            <person name="Nagy L.G."/>
            <person name="Grigoriev I.V."/>
        </authorList>
    </citation>
    <scope>NUCLEOTIDE SEQUENCE</scope>
    <source>
        <strain evidence="3">CCBAS 213</strain>
    </source>
</reference>
<feature type="domain" description="GH16" evidence="2">
    <location>
        <begin position="41"/>
        <end position="280"/>
    </location>
</feature>
<keyword evidence="1" id="KW-0732">Signal</keyword>
<evidence type="ECO:0000256" key="1">
    <source>
        <dbReference type="SAM" id="SignalP"/>
    </source>
</evidence>
<feature type="chain" id="PRO_5041404753" evidence="1">
    <location>
        <begin position="19"/>
        <end position="357"/>
    </location>
</feature>
<dbReference type="Proteomes" id="UP001175211">
    <property type="component" value="Unassembled WGS sequence"/>
</dbReference>
<dbReference type="SUPFAM" id="SSF49899">
    <property type="entry name" value="Concanavalin A-like lectins/glucanases"/>
    <property type="match status" value="1"/>
</dbReference>
<feature type="signal peptide" evidence="1">
    <location>
        <begin position="1"/>
        <end position="18"/>
    </location>
</feature>
<dbReference type="RefSeq" id="XP_060327399.1">
    <property type="nucleotide sequence ID" value="XM_060473888.1"/>
</dbReference>
<dbReference type="InterPro" id="IPR050546">
    <property type="entry name" value="Glycosyl_Hydrlase_16"/>
</dbReference>
<evidence type="ECO:0000313" key="4">
    <source>
        <dbReference type="Proteomes" id="UP001175211"/>
    </source>
</evidence>
<keyword evidence="4" id="KW-1185">Reference proteome</keyword>
<protein>
    <submittedName>
        <fullName evidence="3">Glycoside hydrolase family 16 protein</fullName>
    </submittedName>
</protein>
<dbReference type="GeneID" id="85357436"/>
<dbReference type="GO" id="GO:0004553">
    <property type="term" value="F:hydrolase activity, hydrolyzing O-glycosyl compounds"/>
    <property type="evidence" value="ECO:0007669"/>
    <property type="project" value="InterPro"/>
</dbReference>
<keyword evidence="3" id="KW-0378">Hydrolase</keyword>
<dbReference type="PANTHER" id="PTHR10963">
    <property type="entry name" value="GLYCOSYL HYDROLASE-RELATED"/>
    <property type="match status" value="1"/>
</dbReference>
<gene>
    <name evidence="3" type="ORF">EV420DRAFT_1562190</name>
</gene>
<dbReference type="InterPro" id="IPR013320">
    <property type="entry name" value="ConA-like_dom_sf"/>
</dbReference>
<evidence type="ECO:0000313" key="3">
    <source>
        <dbReference type="EMBL" id="KAK0450528.1"/>
    </source>
</evidence>